<dbReference type="AlphaFoldDB" id="A0A3N4NAA0"/>
<dbReference type="PIRSF" id="PIRSF028757">
    <property type="entry name" value="LD-carboxypeptidase"/>
    <property type="match status" value="1"/>
</dbReference>
<evidence type="ECO:0000259" key="8">
    <source>
        <dbReference type="Pfam" id="PF02016"/>
    </source>
</evidence>
<dbReference type="RefSeq" id="WP_123898908.1">
    <property type="nucleotide sequence ID" value="NZ_RPFJ01000031.1"/>
</dbReference>
<evidence type="ECO:0000313" key="11">
    <source>
        <dbReference type="Proteomes" id="UP000270856"/>
    </source>
</evidence>
<dbReference type="Gene3D" id="3.50.30.60">
    <property type="entry name" value="LD-carboxypeptidase A C-terminal domain-like"/>
    <property type="match status" value="1"/>
</dbReference>
<dbReference type="PANTHER" id="PTHR30237">
    <property type="entry name" value="MURAMOYLTETRAPEPTIDE CARBOXYPEPTIDASE"/>
    <property type="match status" value="1"/>
</dbReference>
<keyword evidence="11" id="KW-1185">Reference proteome</keyword>
<comment type="caution">
    <text evidence="10">The sequence shown here is derived from an EMBL/GenBank/DDBJ whole genome shotgun (WGS) entry which is preliminary data.</text>
</comment>
<keyword evidence="4" id="KW-0378">Hydrolase</keyword>
<feature type="chain" id="PRO_5017933207" evidence="7">
    <location>
        <begin position="21"/>
        <end position="330"/>
    </location>
</feature>
<feature type="domain" description="LD-carboxypeptidase C-terminal" evidence="9">
    <location>
        <begin position="201"/>
        <end position="317"/>
    </location>
</feature>
<keyword evidence="7" id="KW-0732">Signal</keyword>
<dbReference type="InterPro" id="IPR003507">
    <property type="entry name" value="S66_fam"/>
</dbReference>
<dbReference type="SUPFAM" id="SSF141986">
    <property type="entry name" value="LD-carboxypeptidase A C-terminal domain-like"/>
    <property type="match status" value="1"/>
</dbReference>
<dbReference type="CDD" id="cd07025">
    <property type="entry name" value="Peptidase_S66"/>
    <property type="match status" value="1"/>
</dbReference>
<dbReference type="SUPFAM" id="SSF52317">
    <property type="entry name" value="Class I glutamine amidotransferase-like"/>
    <property type="match status" value="1"/>
</dbReference>
<dbReference type="InterPro" id="IPR027461">
    <property type="entry name" value="Carboxypeptidase_A_C_sf"/>
</dbReference>
<dbReference type="EMBL" id="RPFJ01000031">
    <property type="protein sequence ID" value="RPD93292.1"/>
    <property type="molecule type" value="Genomic_DNA"/>
</dbReference>
<evidence type="ECO:0000256" key="6">
    <source>
        <dbReference type="PIRSR" id="PIRSR028757-1"/>
    </source>
</evidence>
<protein>
    <submittedName>
        <fullName evidence="10">LD-carboxypeptidase</fullName>
    </submittedName>
</protein>
<feature type="signal peptide" evidence="7">
    <location>
        <begin position="1"/>
        <end position="20"/>
    </location>
</feature>
<gene>
    <name evidence="10" type="ORF">EGM88_13275</name>
</gene>
<dbReference type="Pfam" id="PF02016">
    <property type="entry name" value="Peptidase_S66"/>
    <property type="match status" value="1"/>
</dbReference>
<reference evidence="10 11" key="1">
    <citation type="submission" date="2018-11" db="EMBL/GenBank/DDBJ databases">
        <title>Aureibaculum marinum gen. nov., sp. nov., a member of the family Flavobacteriaceae isolated from the Bohai Sea.</title>
        <authorList>
            <person name="Ji X."/>
        </authorList>
    </citation>
    <scope>NUCLEOTIDE SEQUENCE [LARGE SCALE GENOMIC DNA]</scope>
    <source>
        <strain evidence="10 11">BH-SD17</strain>
    </source>
</reference>
<dbReference type="Proteomes" id="UP000270856">
    <property type="component" value="Unassembled WGS sequence"/>
</dbReference>
<evidence type="ECO:0000256" key="1">
    <source>
        <dbReference type="ARBA" id="ARBA00010233"/>
    </source>
</evidence>
<evidence type="ECO:0000256" key="7">
    <source>
        <dbReference type="SAM" id="SignalP"/>
    </source>
</evidence>
<evidence type="ECO:0000259" key="9">
    <source>
        <dbReference type="Pfam" id="PF17676"/>
    </source>
</evidence>
<feature type="active site" description="Charge relay system" evidence="6">
    <location>
        <position position="302"/>
    </location>
</feature>
<dbReference type="Gene3D" id="3.40.50.10740">
    <property type="entry name" value="Class I glutamine amidotransferase-like"/>
    <property type="match status" value="1"/>
</dbReference>
<feature type="active site" description="Charge relay system" evidence="6">
    <location>
        <position position="232"/>
    </location>
</feature>
<dbReference type="InterPro" id="IPR040921">
    <property type="entry name" value="Peptidase_S66C"/>
</dbReference>
<keyword evidence="3" id="KW-0645">Protease</keyword>
<dbReference type="GO" id="GO:0004180">
    <property type="term" value="F:carboxypeptidase activity"/>
    <property type="evidence" value="ECO:0007669"/>
    <property type="project" value="UniProtKB-KW"/>
</dbReference>
<sequence>MKHKISGIFFLFLMTLVAFGQNTTKTSLIKPPSLQKGDTVMIVAPAGIVRDSTGVINGINLLESWGLNVKLGNHVFNQHYRFAGTDAERLEDFQSALDDAGVKAIWCARGGYGSIRILDDLDFTKFKQHPKWIIGFSDITAFHNEVHNMGIETMHGIMPLTYKPDDKEQRFAIKSLKKAFFGKRVNYRVAESEYNREGNAEGVVVGGNLSLVYSMLGSKSQLDTTDKILYLEEVGEALYHIDRMMISLKRAGYFEHCKGLVIGGVSDRKTEPDEFGMTYQEIVLDAVKDYDFPVAFDFPAGHITDNRTVILGREIKLKVKGSKTVVKFEK</sequence>
<dbReference type="OrthoDB" id="9807329at2"/>
<comment type="similarity">
    <text evidence="1">Belongs to the peptidase S66 family.</text>
</comment>
<dbReference type="InterPro" id="IPR040449">
    <property type="entry name" value="Peptidase_S66_N"/>
</dbReference>
<evidence type="ECO:0000256" key="2">
    <source>
        <dbReference type="ARBA" id="ARBA00022645"/>
    </source>
</evidence>
<dbReference type="InterPro" id="IPR027478">
    <property type="entry name" value="LdcA_N"/>
</dbReference>
<dbReference type="PANTHER" id="PTHR30237:SF2">
    <property type="entry name" value="MUREIN TETRAPEPTIDE CARBOXYPEPTIDASE"/>
    <property type="match status" value="1"/>
</dbReference>
<accession>A0A3N4NAA0</accession>
<keyword evidence="2 10" id="KW-0121">Carboxypeptidase</keyword>
<feature type="active site" description="Nucleophile" evidence="6">
    <location>
        <position position="137"/>
    </location>
</feature>
<dbReference type="GO" id="GO:0008236">
    <property type="term" value="F:serine-type peptidase activity"/>
    <property type="evidence" value="ECO:0007669"/>
    <property type="project" value="UniProtKB-KW"/>
</dbReference>
<evidence type="ECO:0000256" key="5">
    <source>
        <dbReference type="ARBA" id="ARBA00022825"/>
    </source>
</evidence>
<evidence type="ECO:0000256" key="3">
    <source>
        <dbReference type="ARBA" id="ARBA00022670"/>
    </source>
</evidence>
<name>A0A3N4NAA0_9FLAO</name>
<feature type="domain" description="LD-carboxypeptidase N-terminal" evidence="8">
    <location>
        <begin position="40"/>
        <end position="156"/>
    </location>
</feature>
<organism evidence="10 11">
    <name type="scientific">Aureibaculum marinum</name>
    <dbReference type="NCBI Taxonomy" id="2487930"/>
    <lineage>
        <taxon>Bacteria</taxon>
        <taxon>Pseudomonadati</taxon>
        <taxon>Bacteroidota</taxon>
        <taxon>Flavobacteriia</taxon>
        <taxon>Flavobacteriales</taxon>
        <taxon>Flavobacteriaceae</taxon>
        <taxon>Aureibaculum</taxon>
    </lineage>
</organism>
<dbReference type="InterPro" id="IPR029062">
    <property type="entry name" value="Class_I_gatase-like"/>
</dbReference>
<proteinExistence type="inferred from homology"/>
<dbReference type="Pfam" id="PF17676">
    <property type="entry name" value="Peptidase_S66C"/>
    <property type="match status" value="1"/>
</dbReference>
<keyword evidence="5" id="KW-0720">Serine protease</keyword>
<evidence type="ECO:0000313" key="10">
    <source>
        <dbReference type="EMBL" id="RPD93292.1"/>
    </source>
</evidence>
<dbReference type="GO" id="GO:0006508">
    <property type="term" value="P:proteolysis"/>
    <property type="evidence" value="ECO:0007669"/>
    <property type="project" value="UniProtKB-KW"/>
</dbReference>
<evidence type="ECO:0000256" key="4">
    <source>
        <dbReference type="ARBA" id="ARBA00022801"/>
    </source>
</evidence>